<evidence type="ECO:0000256" key="1">
    <source>
        <dbReference type="SAM" id="MobiDB-lite"/>
    </source>
</evidence>
<dbReference type="Proteomes" id="UP000078561">
    <property type="component" value="Unassembled WGS sequence"/>
</dbReference>
<feature type="compositionally biased region" description="Polar residues" evidence="1">
    <location>
        <begin position="16"/>
        <end position="27"/>
    </location>
</feature>
<dbReference type="OrthoDB" id="2286603at2759"/>
<dbReference type="InParanoid" id="A0A163K0D1"/>
<evidence type="ECO:0000313" key="3">
    <source>
        <dbReference type="Proteomes" id="UP000078561"/>
    </source>
</evidence>
<accession>A0A163K0D1</accession>
<dbReference type="EMBL" id="LT554361">
    <property type="protein sequence ID" value="SAM04381.1"/>
    <property type="molecule type" value="Genomic_DNA"/>
</dbReference>
<keyword evidence="3" id="KW-1185">Reference proteome</keyword>
<protein>
    <submittedName>
        <fullName evidence="2">Uncharacterized protein</fullName>
    </submittedName>
</protein>
<reference evidence="2" key="1">
    <citation type="submission" date="2016-04" db="EMBL/GenBank/DDBJ databases">
        <authorList>
            <person name="Evans L.H."/>
            <person name="Alamgir A."/>
            <person name="Owens N."/>
            <person name="Weber N.D."/>
            <person name="Virtaneva K."/>
            <person name="Barbian K."/>
            <person name="Babar A."/>
            <person name="Rosenke K."/>
        </authorList>
    </citation>
    <scope>NUCLEOTIDE SEQUENCE [LARGE SCALE GENOMIC DNA]</scope>
    <source>
        <strain evidence="2">CBS 101.48</strain>
    </source>
</reference>
<evidence type="ECO:0000313" key="2">
    <source>
        <dbReference type="EMBL" id="SAM04381.1"/>
    </source>
</evidence>
<feature type="region of interest" description="Disordered" evidence="1">
    <location>
        <begin position="1"/>
        <end position="36"/>
    </location>
</feature>
<proteinExistence type="predicted"/>
<organism evidence="2">
    <name type="scientific">Absidia glauca</name>
    <name type="common">Pin mould</name>
    <dbReference type="NCBI Taxonomy" id="4829"/>
    <lineage>
        <taxon>Eukaryota</taxon>
        <taxon>Fungi</taxon>
        <taxon>Fungi incertae sedis</taxon>
        <taxon>Mucoromycota</taxon>
        <taxon>Mucoromycotina</taxon>
        <taxon>Mucoromycetes</taxon>
        <taxon>Mucorales</taxon>
        <taxon>Cunninghamellaceae</taxon>
        <taxon>Absidia</taxon>
    </lineage>
</organism>
<sequence>MSRPSSIEDEEICTPPTCSNSAASQPSEAARLPPPSYFASHRDRLFRVHQCLEYDKPPDYALSIDYEHENLTLDKVQKLVVEQRRRQREEQQ</sequence>
<gene>
    <name evidence="2" type="primary">ABSGL_10242.1 scaffold 11814</name>
</gene>
<dbReference type="AlphaFoldDB" id="A0A163K0D1"/>
<name>A0A163K0D1_ABSGL</name>